<dbReference type="PANTHER" id="PTHR47125">
    <property type="entry name" value="ADENINE NUCLEOTIDE ALPHA HYDROLASES-LIKE SUPERFAMILY PROTEIN"/>
    <property type="match status" value="1"/>
</dbReference>
<sequence>MEGLNMYGNGVDNGLVIRKRVMVVVDQSSHCKHAMMWALTHVANKCDLLTLLHVISPSQKSLHLVLLTLLTLLGHSARVVNPRLKWKHWLSKGLSWRQ</sequence>
<evidence type="ECO:0000259" key="1">
    <source>
        <dbReference type="Pfam" id="PF00582"/>
    </source>
</evidence>
<dbReference type="SUPFAM" id="SSF52402">
    <property type="entry name" value="Adenine nucleotide alpha hydrolases-like"/>
    <property type="match status" value="1"/>
</dbReference>
<dbReference type="AlphaFoldDB" id="A0A061F9X2"/>
<name>A0A061F9X2_THECC</name>
<feature type="domain" description="UspA" evidence="1">
    <location>
        <begin position="19"/>
        <end position="60"/>
    </location>
</feature>
<dbReference type="HOGENOM" id="CLU_2337799_0_0_1"/>
<reference evidence="2 3" key="1">
    <citation type="journal article" date="2013" name="Genome Biol.">
        <title>The genome sequence of the most widely cultivated cacao type and its use to identify candidate genes regulating pod color.</title>
        <authorList>
            <person name="Motamayor J.C."/>
            <person name="Mockaitis K."/>
            <person name="Schmutz J."/>
            <person name="Haiminen N."/>
            <person name="Iii D.L."/>
            <person name="Cornejo O."/>
            <person name="Findley S.D."/>
            <person name="Zheng P."/>
            <person name="Utro F."/>
            <person name="Royaert S."/>
            <person name="Saski C."/>
            <person name="Jenkins J."/>
            <person name="Podicheti R."/>
            <person name="Zhao M."/>
            <person name="Scheffler B.E."/>
            <person name="Stack J.C."/>
            <person name="Feltus F.A."/>
            <person name="Mustiga G.M."/>
            <person name="Amores F."/>
            <person name="Phillips W."/>
            <person name="Marelli J.P."/>
            <person name="May G.D."/>
            <person name="Shapiro H."/>
            <person name="Ma J."/>
            <person name="Bustamante C.D."/>
            <person name="Schnell R.J."/>
            <person name="Main D."/>
            <person name="Gilbert D."/>
            <person name="Parida L."/>
            <person name="Kuhn D.N."/>
        </authorList>
    </citation>
    <scope>NUCLEOTIDE SEQUENCE [LARGE SCALE GENOMIC DNA]</scope>
    <source>
        <strain evidence="3">cv. Matina 1-6</strain>
    </source>
</reference>
<keyword evidence="3" id="KW-1185">Reference proteome</keyword>
<dbReference type="Pfam" id="PF00582">
    <property type="entry name" value="Usp"/>
    <property type="match status" value="1"/>
</dbReference>
<dbReference type="EMBL" id="CM001885">
    <property type="protein sequence ID" value="EOY13653.1"/>
    <property type="molecule type" value="Genomic_DNA"/>
</dbReference>
<evidence type="ECO:0000313" key="3">
    <source>
        <dbReference type="Proteomes" id="UP000026915"/>
    </source>
</evidence>
<dbReference type="InParanoid" id="A0A061F9X2"/>
<dbReference type="STRING" id="3641.A0A061F9X2"/>
<accession>A0A061F9X2</accession>
<dbReference type="Proteomes" id="UP000026915">
    <property type="component" value="Chromosome 7"/>
</dbReference>
<dbReference type="InterPro" id="IPR014729">
    <property type="entry name" value="Rossmann-like_a/b/a_fold"/>
</dbReference>
<dbReference type="Gene3D" id="3.40.50.620">
    <property type="entry name" value="HUPs"/>
    <property type="match status" value="1"/>
</dbReference>
<dbReference type="PANTHER" id="PTHR47125:SF2">
    <property type="entry name" value="ADENINE NUCLEOTIDE ALPHA HYDROLASES-LIKE SUPERFAMILY PROTEIN"/>
    <property type="match status" value="1"/>
</dbReference>
<proteinExistence type="predicted"/>
<gene>
    <name evidence="2" type="ORF">TCM_032282</name>
</gene>
<protein>
    <recommendedName>
        <fullName evidence="1">UspA domain-containing protein</fullName>
    </recommendedName>
</protein>
<evidence type="ECO:0000313" key="2">
    <source>
        <dbReference type="EMBL" id="EOY13653.1"/>
    </source>
</evidence>
<organism evidence="2 3">
    <name type="scientific">Theobroma cacao</name>
    <name type="common">Cacao</name>
    <name type="synonym">Cocoa</name>
    <dbReference type="NCBI Taxonomy" id="3641"/>
    <lineage>
        <taxon>Eukaryota</taxon>
        <taxon>Viridiplantae</taxon>
        <taxon>Streptophyta</taxon>
        <taxon>Embryophyta</taxon>
        <taxon>Tracheophyta</taxon>
        <taxon>Spermatophyta</taxon>
        <taxon>Magnoliopsida</taxon>
        <taxon>eudicotyledons</taxon>
        <taxon>Gunneridae</taxon>
        <taxon>Pentapetalae</taxon>
        <taxon>rosids</taxon>
        <taxon>malvids</taxon>
        <taxon>Malvales</taxon>
        <taxon>Malvaceae</taxon>
        <taxon>Byttnerioideae</taxon>
        <taxon>Theobroma</taxon>
    </lineage>
</organism>
<dbReference type="Gramene" id="EOY13653">
    <property type="protein sequence ID" value="EOY13653"/>
    <property type="gene ID" value="TCM_032282"/>
</dbReference>
<dbReference type="InterPro" id="IPR006016">
    <property type="entry name" value="UspA"/>
</dbReference>